<proteinExistence type="inferred from homology"/>
<evidence type="ECO:0000256" key="4">
    <source>
        <dbReference type="ARBA" id="ARBA00022801"/>
    </source>
</evidence>
<dbReference type="Proteomes" id="UP000053766">
    <property type="component" value="Unassembled WGS sequence"/>
</dbReference>
<dbReference type="EMBL" id="KN716263">
    <property type="protein sequence ID" value="KJH48583.1"/>
    <property type="molecule type" value="Genomic_DNA"/>
</dbReference>
<gene>
    <name evidence="6" type="ORF">DICVIV_05327</name>
</gene>
<dbReference type="GO" id="GO:0006508">
    <property type="term" value="P:proteolysis"/>
    <property type="evidence" value="ECO:0007669"/>
    <property type="project" value="UniProtKB-KW"/>
</dbReference>
<comment type="similarity">
    <text evidence="1">Belongs to the DDI1 family.</text>
</comment>
<keyword evidence="7" id="KW-1185">Reference proteome</keyword>
<dbReference type="SUPFAM" id="SSF50630">
    <property type="entry name" value="Acid proteases"/>
    <property type="match status" value="1"/>
</dbReference>
<keyword evidence="2 6" id="KW-0645">Protease</keyword>
<organism evidence="6 7">
    <name type="scientific">Dictyocaulus viviparus</name>
    <name type="common">Bovine lungworm</name>
    <dbReference type="NCBI Taxonomy" id="29172"/>
    <lineage>
        <taxon>Eukaryota</taxon>
        <taxon>Metazoa</taxon>
        <taxon>Ecdysozoa</taxon>
        <taxon>Nematoda</taxon>
        <taxon>Chromadorea</taxon>
        <taxon>Rhabditida</taxon>
        <taxon>Rhabditina</taxon>
        <taxon>Rhabditomorpha</taxon>
        <taxon>Strongyloidea</taxon>
        <taxon>Metastrongylidae</taxon>
        <taxon>Dictyocaulus</taxon>
    </lineage>
</organism>
<dbReference type="PROSITE" id="PS00141">
    <property type="entry name" value="ASP_PROTEASE"/>
    <property type="match status" value="1"/>
</dbReference>
<dbReference type="Gene3D" id="2.40.70.10">
    <property type="entry name" value="Acid Proteases"/>
    <property type="match status" value="1"/>
</dbReference>
<sequence>MIICYLINSLDEVLLNSKQLFEIIMRLLVGTNRNSIGVEFDVSDEITLNSLVTVAIMRLNISGSPNDFSIHKSEKVFNKEDFGSTLKELGIRDGDSLLLWPITTTAGLTEQQQMEKRQSEIQIRLQNLIKSIRIPRNKIVMKQEVKLARRAKQIFDCMKKKEIRDLLQQRYPAICNVYEKNPNDLGVFIMKFREQTLTEEISRSQQKLTLNQRLHMAMLFFPECFTNIPMIYLRAQINDVDVLALVDTGAQSSIVTTTTVEKCKLSNAVDQRFHVKASGVGGARSSTGRILACVLKISTIKLLCSFDVLSSDIYDVDVIIGIDLLTKYKAIINISVRDVCYDFC</sequence>
<evidence type="ECO:0000259" key="5">
    <source>
        <dbReference type="PROSITE" id="PS50175"/>
    </source>
</evidence>
<reference evidence="7" key="2">
    <citation type="journal article" date="2016" name="Sci. Rep.">
        <title>Dictyocaulus viviparus genome, variome and transcriptome elucidate lungworm biology and support future intervention.</title>
        <authorList>
            <person name="McNulty S.N."/>
            <person name="Strube C."/>
            <person name="Rosa B.A."/>
            <person name="Martin J.C."/>
            <person name="Tyagi R."/>
            <person name="Choi Y.J."/>
            <person name="Wang Q."/>
            <person name="Hallsworth Pepin K."/>
            <person name="Zhang X."/>
            <person name="Ozersky P."/>
            <person name="Wilson R.K."/>
            <person name="Sternberg P.W."/>
            <person name="Gasser R.B."/>
            <person name="Mitreva M."/>
        </authorList>
    </citation>
    <scope>NUCLEOTIDE SEQUENCE [LARGE SCALE GENOMIC DNA]</scope>
    <source>
        <strain evidence="7">HannoverDv2000</strain>
    </source>
</reference>
<dbReference type="PANTHER" id="PTHR12917">
    <property type="entry name" value="ASPARTYL PROTEASE DDI-RELATED"/>
    <property type="match status" value="1"/>
</dbReference>
<dbReference type="GO" id="GO:0004190">
    <property type="term" value="F:aspartic-type endopeptidase activity"/>
    <property type="evidence" value="ECO:0007669"/>
    <property type="project" value="UniProtKB-KW"/>
</dbReference>
<evidence type="ECO:0000256" key="1">
    <source>
        <dbReference type="ARBA" id="ARBA00009136"/>
    </source>
</evidence>
<evidence type="ECO:0000313" key="7">
    <source>
        <dbReference type="Proteomes" id="UP000053766"/>
    </source>
</evidence>
<dbReference type="InterPro" id="IPR021109">
    <property type="entry name" value="Peptidase_aspartic_dom_sf"/>
</dbReference>
<dbReference type="STRING" id="29172.A0A0D8XVB6"/>
<dbReference type="InterPro" id="IPR001969">
    <property type="entry name" value="Aspartic_peptidase_AS"/>
</dbReference>
<keyword evidence="3" id="KW-0064">Aspartyl protease</keyword>
<dbReference type="AlphaFoldDB" id="A0A0D8XVB6"/>
<protein>
    <submittedName>
        <fullName evidence="6">Aspartyl protease</fullName>
    </submittedName>
</protein>
<accession>A0A0D8XVB6</accession>
<dbReference type="InterPro" id="IPR001995">
    <property type="entry name" value="Peptidase_A2_cat"/>
</dbReference>
<dbReference type="PANTHER" id="PTHR12917:SF1">
    <property type="entry name" value="AT13091P"/>
    <property type="match status" value="1"/>
</dbReference>
<dbReference type="Pfam" id="PF09668">
    <property type="entry name" value="Asp_protease"/>
    <property type="match status" value="1"/>
</dbReference>
<keyword evidence="4" id="KW-0378">Hydrolase</keyword>
<dbReference type="InterPro" id="IPR019103">
    <property type="entry name" value="Peptidase_aspartic_DDI1-type"/>
</dbReference>
<dbReference type="PROSITE" id="PS50175">
    <property type="entry name" value="ASP_PROT_RETROV"/>
    <property type="match status" value="1"/>
</dbReference>
<dbReference type="OrthoDB" id="1047367at2759"/>
<reference evidence="6 7" key="1">
    <citation type="submission" date="2013-11" db="EMBL/GenBank/DDBJ databases">
        <title>Draft genome of the bovine lungworm Dictyocaulus viviparus.</title>
        <authorList>
            <person name="Mitreva M."/>
        </authorList>
    </citation>
    <scope>NUCLEOTIDE SEQUENCE [LARGE SCALE GENOMIC DNA]</scope>
    <source>
        <strain evidence="6 7">HannoverDv2000</strain>
    </source>
</reference>
<evidence type="ECO:0000256" key="2">
    <source>
        <dbReference type="ARBA" id="ARBA00022670"/>
    </source>
</evidence>
<feature type="domain" description="Peptidase A2" evidence="5">
    <location>
        <begin position="242"/>
        <end position="282"/>
    </location>
</feature>
<evidence type="ECO:0000313" key="6">
    <source>
        <dbReference type="EMBL" id="KJH48583.1"/>
    </source>
</evidence>
<name>A0A0D8XVB6_DICVI</name>
<evidence type="ECO:0000256" key="3">
    <source>
        <dbReference type="ARBA" id="ARBA00022750"/>
    </source>
</evidence>